<feature type="transmembrane region" description="Helical" evidence="1">
    <location>
        <begin position="54"/>
        <end position="75"/>
    </location>
</feature>
<keyword evidence="1" id="KW-1133">Transmembrane helix</keyword>
<organism evidence="2 3">
    <name type="scientific">Salinibacillus aidingensis</name>
    <dbReference type="NCBI Taxonomy" id="237684"/>
    <lineage>
        <taxon>Bacteria</taxon>
        <taxon>Bacillati</taxon>
        <taxon>Bacillota</taxon>
        <taxon>Bacilli</taxon>
        <taxon>Bacillales</taxon>
        <taxon>Bacillaceae</taxon>
        <taxon>Salinibacillus</taxon>
    </lineage>
</organism>
<comment type="caution">
    <text evidence="2">The sequence shown here is derived from an EMBL/GenBank/DDBJ whole genome shotgun (WGS) entry which is preliminary data.</text>
</comment>
<dbReference type="EMBL" id="BAAADO010000005">
    <property type="protein sequence ID" value="GAA0496952.1"/>
    <property type="molecule type" value="Genomic_DNA"/>
</dbReference>
<evidence type="ECO:0000313" key="2">
    <source>
        <dbReference type="EMBL" id="GAA0496952.1"/>
    </source>
</evidence>
<name>A0ABN1BFN9_9BACI</name>
<reference evidence="2 3" key="1">
    <citation type="journal article" date="2019" name="Int. J. Syst. Evol. Microbiol.">
        <title>The Global Catalogue of Microorganisms (GCM) 10K type strain sequencing project: providing services to taxonomists for standard genome sequencing and annotation.</title>
        <authorList>
            <consortium name="The Broad Institute Genomics Platform"/>
            <consortium name="The Broad Institute Genome Sequencing Center for Infectious Disease"/>
            <person name="Wu L."/>
            <person name="Ma J."/>
        </authorList>
    </citation>
    <scope>NUCLEOTIDE SEQUENCE [LARGE SCALE GENOMIC DNA]</scope>
    <source>
        <strain evidence="2 3">JCM 12389</strain>
    </source>
</reference>
<keyword evidence="3" id="KW-1185">Reference proteome</keyword>
<protein>
    <recommendedName>
        <fullName evidence="4">YoqO-like protein</fullName>
    </recommendedName>
</protein>
<keyword evidence="1" id="KW-0472">Membrane</keyword>
<accession>A0ABN1BFN9</accession>
<feature type="transmembrane region" description="Helical" evidence="1">
    <location>
        <begin position="7"/>
        <end position="24"/>
    </location>
</feature>
<evidence type="ECO:0000256" key="1">
    <source>
        <dbReference type="SAM" id="Phobius"/>
    </source>
</evidence>
<sequence>MKADKKQSIYIFIVILISVTLNQIFPSRAWYYLMMYLMITSEFLFKNPSRKESALLIFGTPVVIVIINLLFYGTFY</sequence>
<evidence type="ECO:0000313" key="3">
    <source>
        <dbReference type="Proteomes" id="UP001500880"/>
    </source>
</evidence>
<dbReference type="Proteomes" id="UP001500880">
    <property type="component" value="Unassembled WGS sequence"/>
</dbReference>
<evidence type="ECO:0008006" key="4">
    <source>
        <dbReference type="Google" id="ProtNLM"/>
    </source>
</evidence>
<keyword evidence="1" id="KW-0812">Transmembrane</keyword>
<proteinExistence type="predicted"/>
<gene>
    <name evidence="2" type="ORF">GCM10008986_24900</name>
</gene>